<organism evidence="1 2">
    <name type="scientific">Haladaptatus paucihalophilus DX253</name>
    <dbReference type="NCBI Taxonomy" id="797209"/>
    <lineage>
        <taxon>Archaea</taxon>
        <taxon>Methanobacteriati</taxon>
        <taxon>Methanobacteriota</taxon>
        <taxon>Stenosarchaea group</taxon>
        <taxon>Halobacteria</taxon>
        <taxon>Halobacteriales</taxon>
        <taxon>Haladaptataceae</taxon>
        <taxon>Haladaptatus</taxon>
    </lineage>
</organism>
<proteinExistence type="predicted"/>
<comment type="caution">
    <text evidence="1">The sequence shown here is derived from an EMBL/GenBank/DDBJ whole genome shotgun (WGS) entry which is preliminary data.</text>
</comment>
<dbReference type="PATRIC" id="fig|797209.4.peg.3061"/>
<name>E7QWB1_HALPU</name>
<reference evidence="1 2" key="1">
    <citation type="journal article" date="2014" name="ISME J.">
        <title>Trehalose/2-sulfotrehalose biosynthesis and glycine-betaine uptake are widely spread mechanisms for osmoadaptation in the Halobacteriales.</title>
        <authorList>
            <person name="Youssef N.H."/>
            <person name="Savage-Ashlock K.N."/>
            <person name="McCully A.L."/>
            <person name="Luedtke B."/>
            <person name="Shaw E.I."/>
            <person name="Hoff W.D."/>
            <person name="Elshahed M.S."/>
        </authorList>
    </citation>
    <scope>NUCLEOTIDE SEQUENCE [LARGE SCALE GENOMIC DNA]</scope>
    <source>
        <strain evidence="1 2">DX253</strain>
    </source>
</reference>
<dbReference type="EMBL" id="AEMG01000018">
    <property type="protein sequence ID" value="EFW91007.1"/>
    <property type="molecule type" value="Genomic_DNA"/>
</dbReference>
<gene>
    <name evidence="1" type="ORF">ZOD2009_15496</name>
</gene>
<dbReference type="Proteomes" id="UP000003751">
    <property type="component" value="Unassembled WGS sequence"/>
</dbReference>
<evidence type="ECO:0000313" key="2">
    <source>
        <dbReference type="Proteomes" id="UP000003751"/>
    </source>
</evidence>
<sequence length="36" mass="4233">MLREHDIESVLVDDLLETLLLRGYLYEVGDNLRITD</sequence>
<accession>E7QWB1</accession>
<dbReference type="AlphaFoldDB" id="E7QWB1"/>
<protein>
    <submittedName>
        <fullName evidence="1">Uncharacterized protein</fullName>
    </submittedName>
</protein>
<evidence type="ECO:0000313" key="1">
    <source>
        <dbReference type="EMBL" id="EFW91007.1"/>
    </source>
</evidence>